<name>A0A5B7DF15_PORTR</name>
<evidence type="ECO:0000313" key="1">
    <source>
        <dbReference type="EMBL" id="MPC19950.1"/>
    </source>
</evidence>
<sequence length="66" mass="7323">MHGPFCEASQEELVLLSHGIDLPSDSPIFYNAGKRPKTPTQVPKPEHTAMFCNEAGVFSAHFKMHI</sequence>
<reference evidence="1" key="1">
    <citation type="submission" date="2019-05" db="EMBL/GenBank/DDBJ databases">
        <title>Another draft genome of Portunus trituberculatus and its Hox gene families provides insights of decapod evolution.</title>
        <authorList>
            <person name="Jeong J.-H."/>
            <person name="Song I."/>
            <person name="Kim S."/>
            <person name="Choi T."/>
            <person name="Kim D."/>
            <person name="Ryu S."/>
            <person name="Kim W."/>
        </authorList>
    </citation>
    <scope>NUCLEOTIDE SEQUENCE [LARGE SCALE GENOMIC DNA]</scope>
    <source>
        <tissue evidence="1">Muscle</tissue>
    </source>
</reference>
<accession>A0A5B7DF15</accession>
<dbReference type="AlphaFoldDB" id="A0A5B7DF15"/>
<gene>
    <name evidence="1" type="ORF">E2C01_012880</name>
</gene>
<protein>
    <submittedName>
        <fullName evidence="1">Uncharacterized protein</fullName>
    </submittedName>
</protein>
<dbReference type="Proteomes" id="UP000324222">
    <property type="component" value="Unassembled WGS sequence"/>
</dbReference>
<comment type="caution">
    <text evidence="1">The sequence shown here is derived from an EMBL/GenBank/DDBJ whole genome shotgun (WGS) entry which is preliminary data.</text>
</comment>
<proteinExistence type="predicted"/>
<dbReference type="EMBL" id="VSRR010000820">
    <property type="protein sequence ID" value="MPC19950.1"/>
    <property type="molecule type" value="Genomic_DNA"/>
</dbReference>
<keyword evidence="2" id="KW-1185">Reference proteome</keyword>
<evidence type="ECO:0000313" key="2">
    <source>
        <dbReference type="Proteomes" id="UP000324222"/>
    </source>
</evidence>
<organism evidence="1 2">
    <name type="scientific">Portunus trituberculatus</name>
    <name type="common">Swimming crab</name>
    <name type="synonym">Neptunus trituberculatus</name>
    <dbReference type="NCBI Taxonomy" id="210409"/>
    <lineage>
        <taxon>Eukaryota</taxon>
        <taxon>Metazoa</taxon>
        <taxon>Ecdysozoa</taxon>
        <taxon>Arthropoda</taxon>
        <taxon>Crustacea</taxon>
        <taxon>Multicrustacea</taxon>
        <taxon>Malacostraca</taxon>
        <taxon>Eumalacostraca</taxon>
        <taxon>Eucarida</taxon>
        <taxon>Decapoda</taxon>
        <taxon>Pleocyemata</taxon>
        <taxon>Brachyura</taxon>
        <taxon>Eubrachyura</taxon>
        <taxon>Portunoidea</taxon>
        <taxon>Portunidae</taxon>
        <taxon>Portuninae</taxon>
        <taxon>Portunus</taxon>
    </lineage>
</organism>